<protein>
    <submittedName>
        <fullName evidence="2">Uncharacterized protein</fullName>
    </submittedName>
</protein>
<accession>A0A9P6UK87</accession>
<sequence>MRSTSIEDVKEALDDYREQRFDHVKTQYEASQWNAKLIYGHTFLERMLRQGTLHLLPKSVHKNISIKDAKYRPQVAFLPQAPDRGSLAAFPQKPSRRYTEEQQAVPV</sequence>
<dbReference type="OrthoDB" id="1878542at2759"/>
<organism evidence="2 3">
    <name type="scientific">Linnemannia gamsii</name>
    <dbReference type="NCBI Taxonomy" id="64522"/>
    <lineage>
        <taxon>Eukaryota</taxon>
        <taxon>Fungi</taxon>
        <taxon>Fungi incertae sedis</taxon>
        <taxon>Mucoromycota</taxon>
        <taxon>Mortierellomycotina</taxon>
        <taxon>Mortierellomycetes</taxon>
        <taxon>Mortierellales</taxon>
        <taxon>Mortierellaceae</taxon>
        <taxon>Linnemannia</taxon>
    </lineage>
</organism>
<gene>
    <name evidence="2" type="ORF">BGZ97_012708</name>
</gene>
<evidence type="ECO:0000256" key="1">
    <source>
        <dbReference type="SAM" id="MobiDB-lite"/>
    </source>
</evidence>
<dbReference type="Proteomes" id="UP000823405">
    <property type="component" value="Unassembled WGS sequence"/>
</dbReference>
<feature type="region of interest" description="Disordered" evidence="1">
    <location>
        <begin position="83"/>
        <end position="107"/>
    </location>
</feature>
<evidence type="ECO:0000313" key="2">
    <source>
        <dbReference type="EMBL" id="KAG0310218.1"/>
    </source>
</evidence>
<evidence type="ECO:0000313" key="3">
    <source>
        <dbReference type="Proteomes" id="UP000823405"/>
    </source>
</evidence>
<dbReference type="EMBL" id="JAAAIN010000867">
    <property type="protein sequence ID" value="KAG0310218.1"/>
    <property type="molecule type" value="Genomic_DNA"/>
</dbReference>
<dbReference type="AlphaFoldDB" id="A0A9P6UK87"/>
<keyword evidence="3" id="KW-1185">Reference proteome</keyword>
<name>A0A9P6UK87_9FUNG</name>
<proteinExistence type="predicted"/>
<reference evidence="2" key="1">
    <citation type="journal article" date="2020" name="Fungal Divers.">
        <title>Resolving the Mortierellaceae phylogeny through synthesis of multi-gene phylogenetics and phylogenomics.</title>
        <authorList>
            <person name="Vandepol N."/>
            <person name="Liber J."/>
            <person name="Desiro A."/>
            <person name="Na H."/>
            <person name="Kennedy M."/>
            <person name="Barry K."/>
            <person name="Grigoriev I.V."/>
            <person name="Miller A.N."/>
            <person name="O'Donnell K."/>
            <person name="Stajich J.E."/>
            <person name="Bonito G."/>
        </authorList>
    </citation>
    <scope>NUCLEOTIDE SEQUENCE</scope>
    <source>
        <strain evidence="2">NVP60</strain>
    </source>
</reference>
<comment type="caution">
    <text evidence="2">The sequence shown here is derived from an EMBL/GenBank/DDBJ whole genome shotgun (WGS) entry which is preliminary data.</text>
</comment>